<organism evidence="19 20">
    <name type="scientific">Persicimonas caeni</name>
    <dbReference type="NCBI Taxonomy" id="2292766"/>
    <lineage>
        <taxon>Bacteria</taxon>
        <taxon>Deltaproteobacteria</taxon>
        <taxon>Bradymonadales</taxon>
        <taxon>Bradymonadaceae</taxon>
        <taxon>Persicimonas</taxon>
    </lineage>
</organism>
<evidence type="ECO:0000256" key="14">
    <source>
        <dbReference type="PROSITE-ProRule" id="PRU00169"/>
    </source>
</evidence>
<accession>A0A4Y6PVG5</accession>
<dbReference type="EC" id="2.7.13.3" evidence="3"/>
<evidence type="ECO:0000259" key="18">
    <source>
        <dbReference type="PROSITE" id="PS50885"/>
    </source>
</evidence>
<dbReference type="Pfam" id="PF00672">
    <property type="entry name" value="HAMP"/>
    <property type="match status" value="1"/>
</dbReference>
<evidence type="ECO:0000256" key="10">
    <source>
        <dbReference type="ARBA" id="ARBA00022840"/>
    </source>
</evidence>
<dbReference type="OrthoDB" id="5378360at2"/>
<dbReference type="InterPro" id="IPR033479">
    <property type="entry name" value="dCache_1"/>
</dbReference>
<dbReference type="InterPro" id="IPR003594">
    <property type="entry name" value="HATPase_dom"/>
</dbReference>
<dbReference type="FunFam" id="1.10.287.130:FF:000002">
    <property type="entry name" value="Two-component osmosensing histidine kinase"/>
    <property type="match status" value="1"/>
</dbReference>
<dbReference type="CDD" id="cd17546">
    <property type="entry name" value="REC_hyHK_CKI1_RcsC-like"/>
    <property type="match status" value="1"/>
</dbReference>
<evidence type="ECO:0000256" key="4">
    <source>
        <dbReference type="ARBA" id="ARBA00022475"/>
    </source>
</evidence>
<evidence type="ECO:0000256" key="8">
    <source>
        <dbReference type="ARBA" id="ARBA00022741"/>
    </source>
</evidence>
<keyword evidence="9" id="KW-0418">Kinase</keyword>
<evidence type="ECO:0000256" key="1">
    <source>
        <dbReference type="ARBA" id="ARBA00000085"/>
    </source>
</evidence>
<dbReference type="SMART" id="SM00304">
    <property type="entry name" value="HAMP"/>
    <property type="match status" value="1"/>
</dbReference>
<evidence type="ECO:0000256" key="5">
    <source>
        <dbReference type="ARBA" id="ARBA00022553"/>
    </source>
</evidence>
<dbReference type="CDD" id="cd06225">
    <property type="entry name" value="HAMP"/>
    <property type="match status" value="1"/>
</dbReference>
<dbReference type="CDD" id="cd00082">
    <property type="entry name" value="HisKA"/>
    <property type="match status" value="1"/>
</dbReference>
<dbReference type="InterPro" id="IPR005467">
    <property type="entry name" value="His_kinase_dom"/>
</dbReference>
<dbReference type="PROSITE" id="PS50110">
    <property type="entry name" value="RESPONSE_REGULATORY"/>
    <property type="match status" value="1"/>
</dbReference>
<dbReference type="InterPro" id="IPR003660">
    <property type="entry name" value="HAMP_dom"/>
</dbReference>
<feature type="transmembrane region" description="Helical" evidence="15">
    <location>
        <begin position="7"/>
        <end position="29"/>
    </location>
</feature>
<accession>A0A5B8Y657</accession>
<dbReference type="FunFam" id="3.30.565.10:FF:000078">
    <property type="entry name" value="Two-component sensor histidine kinase"/>
    <property type="match status" value="1"/>
</dbReference>
<dbReference type="SUPFAM" id="SSF158472">
    <property type="entry name" value="HAMP domain-like"/>
    <property type="match status" value="1"/>
</dbReference>
<dbReference type="PANTHER" id="PTHR45339">
    <property type="entry name" value="HYBRID SIGNAL TRANSDUCTION HISTIDINE KINASE J"/>
    <property type="match status" value="1"/>
</dbReference>
<dbReference type="PROSITE" id="PS50885">
    <property type="entry name" value="HAMP"/>
    <property type="match status" value="1"/>
</dbReference>
<keyword evidence="4" id="KW-1003">Cell membrane</keyword>
<dbReference type="GO" id="GO:0005524">
    <property type="term" value="F:ATP binding"/>
    <property type="evidence" value="ECO:0007669"/>
    <property type="project" value="UniProtKB-KW"/>
</dbReference>
<name>A0A4Y6PVG5_PERCE</name>
<keyword evidence="12" id="KW-0902">Two-component regulatory system</keyword>
<dbReference type="InterPro" id="IPR004358">
    <property type="entry name" value="Sig_transdc_His_kin-like_C"/>
</dbReference>
<dbReference type="SUPFAM" id="SSF55874">
    <property type="entry name" value="ATPase domain of HSP90 chaperone/DNA topoisomerase II/histidine kinase"/>
    <property type="match status" value="1"/>
</dbReference>
<dbReference type="InterPro" id="IPR001789">
    <property type="entry name" value="Sig_transdc_resp-reg_receiver"/>
</dbReference>
<protein>
    <recommendedName>
        <fullName evidence="3">histidine kinase</fullName>
        <ecNumber evidence="3">2.7.13.3</ecNumber>
    </recommendedName>
</protein>
<dbReference type="GO" id="GO:0005886">
    <property type="term" value="C:plasma membrane"/>
    <property type="evidence" value="ECO:0007669"/>
    <property type="project" value="UniProtKB-SubCell"/>
</dbReference>
<dbReference type="Pfam" id="PF00512">
    <property type="entry name" value="HisKA"/>
    <property type="match status" value="1"/>
</dbReference>
<evidence type="ECO:0000256" key="11">
    <source>
        <dbReference type="ARBA" id="ARBA00022989"/>
    </source>
</evidence>
<dbReference type="Pfam" id="PF02743">
    <property type="entry name" value="dCache_1"/>
    <property type="match status" value="1"/>
</dbReference>
<evidence type="ECO:0000256" key="3">
    <source>
        <dbReference type="ARBA" id="ARBA00012438"/>
    </source>
</evidence>
<evidence type="ECO:0000259" key="16">
    <source>
        <dbReference type="PROSITE" id="PS50109"/>
    </source>
</evidence>
<dbReference type="InterPro" id="IPR003661">
    <property type="entry name" value="HisK_dim/P_dom"/>
</dbReference>
<evidence type="ECO:0000256" key="2">
    <source>
        <dbReference type="ARBA" id="ARBA00004651"/>
    </source>
</evidence>
<dbReference type="SMART" id="SM00388">
    <property type="entry name" value="HisKA"/>
    <property type="match status" value="1"/>
</dbReference>
<feature type="domain" description="HAMP" evidence="18">
    <location>
        <begin position="299"/>
        <end position="351"/>
    </location>
</feature>
<dbReference type="EMBL" id="CP041186">
    <property type="protein sequence ID" value="QDG52230.1"/>
    <property type="molecule type" value="Genomic_DNA"/>
</dbReference>
<feature type="domain" description="Response regulatory" evidence="17">
    <location>
        <begin position="785"/>
        <end position="906"/>
    </location>
</feature>
<keyword evidence="7 15" id="KW-0812">Transmembrane</keyword>
<comment type="catalytic activity">
    <reaction evidence="1">
        <text>ATP + protein L-histidine = ADP + protein N-phospho-L-histidine.</text>
        <dbReference type="EC" id="2.7.13.3"/>
    </reaction>
</comment>
<evidence type="ECO:0000256" key="6">
    <source>
        <dbReference type="ARBA" id="ARBA00022679"/>
    </source>
</evidence>
<dbReference type="CDD" id="cd16922">
    <property type="entry name" value="HATPase_EvgS-ArcB-TorS-like"/>
    <property type="match status" value="1"/>
</dbReference>
<evidence type="ECO:0000256" key="13">
    <source>
        <dbReference type="ARBA" id="ARBA00023136"/>
    </source>
</evidence>
<dbReference type="Gene3D" id="3.30.565.10">
    <property type="entry name" value="Histidine kinase-like ATPase, C-terminal domain"/>
    <property type="match status" value="1"/>
</dbReference>
<keyword evidence="6" id="KW-0808">Transferase</keyword>
<dbReference type="Pfam" id="PF02518">
    <property type="entry name" value="HATPase_c"/>
    <property type="match status" value="1"/>
</dbReference>
<comment type="subcellular location">
    <subcellularLocation>
        <location evidence="2">Cell membrane</location>
        <topology evidence="2">Multi-pass membrane protein</topology>
    </subcellularLocation>
</comment>
<dbReference type="SMART" id="SM00387">
    <property type="entry name" value="HATPase_c"/>
    <property type="match status" value="1"/>
</dbReference>
<dbReference type="GO" id="GO:0000155">
    <property type="term" value="F:phosphorelay sensor kinase activity"/>
    <property type="evidence" value="ECO:0007669"/>
    <property type="project" value="InterPro"/>
</dbReference>
<dbReference type="InterPro" id="IPR011006">
    <property type="entry name" value="CheY-like_superfamily"/>
</dbReference>
<keyword evidence="20" id="KW-1185">Reference proteome</keyword>
<dbReference type="Proteomes" id="UP000315995">
    <property type="component" value="Chromosome"/>
</dbReference>
<sequence length="917" mass="100647">MKIRNKLLLGVIPVIIAMVAVIGVLSLQLSTSALLEKIRDNAILLSESLADEFNDELIEAERATRYLASDVLTAINVESALRVHRQLYPEVAHIFYTGPHGEVITVVPYDRALSGVSLGDREYWKQAAQKGQTTISEVHEHFGYEAVSITAPVLISFEHTAPELQGTVSVTVPTEALFEKLNRMQVLEQADVFVFGPGGAVLNEPDKGASASLTEAALEDREALTQAMDAGEVGWATFEHDEETRFMAFAPVPRLGWSLAISGRRAEVTRELEAMAVTLVLISGIGLLLAIGIITVGVSRIVQPVRQLTGLLTRVEEGDFNVRADVRTDDEVGQMAEAFNLMTREIEELFSALEHHREHLEELVAERTTELQRSNDALVIARQEAEAAVRAKSRFLANMSHEIRTPMNAIIGLNELLLDTELNPAQRKYLTLARQSTQTLLSLINDILDFSKLEAGAGEGLENEPFDVRDTIFDAVQPLAVNAAGDEVEFACRVHRDVPEVVRGDEGRLRQILTNLVGNAIKFTEQGEVVVEVEVVDRPEPEQTRLHLSVRDTGIGIAEEKQDEIFSAFSRADTSRTRKYQGTGLGLAIVSQLVDRMGGDIWVDSQLGEGSEFHVTLPFAVEEEAWPLSPEVARALRGLRGLVVASTERSRHFHSQLLADFALSPTVIPCTESVLEELNRAASAEDPYRLVVLDSRRCDRNADALADEIAADERLDGVPIIVVDAAGRSVEASDGDRRVYHLINPVSPSQLYEVLLQALEIPEPVSEGATRREAGEEAAPVPSLRVLVAEDNPMNQIVAVKLLERGGHQVDVAESGREAIEAYEAPDKRFDLILMDVEMPEMDGYEATAAIRSREQVEDGEHVPIVALTAHALKGDRERALAAGMDDYLTKPIQVDRLNAVVHRVLLGKQSGPRAEG</sequence>
<feature type="domain" description="Histidine kinase" evidence="16">
    <location>
        <begin position="398"/>
        <end position="621"/>
    </location>
</feature>
<dbReference type="SMART" id="SM00448">
    <property type="entry name" value="REC"/>
    <property type="match status" value="1"/>
</dbReference>
<dbReference type="RefSeq" id="WP_141198702.1">
    <property type="nucleotide sequence ID" value="NZ_CP041186.1"/>
</dbReference>
<evidence type="ECO:0000256" key="12">
    <source>
        <dbReference type="ARBA" id="ARBA00023012"/>
    </source>
</evidence>
<keyword evidence="11 15" id="KW-1133">Transmembrane helix</keyword>
<reference evidence="19 20" key="1">
    <citation type="submission" date="2019-06" db="EMBL/GenBank/DDBJ databases">
        <title>Persicimonas caeni gen. nov., sp. nov., a predatory bacterium isolated from solar saltern.</title>
        <authorList>
            <person name="Wang S."/>
        </authorList>
    </citation>
    <scope>NUCLEOTIDE SEQUENCE [LARGE SCALE GENOMIC DNA]</scope>
    <source>
        <strain evidence="19 20">YN101</strain>
    </source>
</reference>
<dbReference type="SUPFAM" id="SSF47384">
    <property type="entry name" value="Homodimeric domain of signal transducing histidine kinase"/>
    <property type="match status" value="1"/>
</dbReference>
<dbReference type="PRINTS" id="PR00344">
    <property type="entry name" value="BCTRLSENSOR"/>
</dbReference>
<evidence type="ECO:0000256" key="15">
    <source>
        <dbReference type="SAM" id="Phobius"/>
    </source>
</evidence>
<evidence type="ECO:0000256" key="7">
    <source>
        <dbReference type="ARBA" id="ARBA00022692"/>
    </source>
</evidence>
<evidence type="ECO:0000313" key="20">
    <source>
        <dbReference type="Proteomes" id="UP000315995"/>
    </source>
</evidence>
<dbReference type="InterPro" id="IPR036890">
    <property type="entry name" value="HATPase_C_sf"/>
</dbReference>
<dbReference type="Gene3D" id="6.10.340.10">
    <property type="match status" value="1"/>
</dbReference>
<dbReference type="Gene3D" id="3.40.50.2300">
    <property type="match status" value="1"/>
</dbReference>
<dbReference type="SUPFAM" id="SSF52172">
    <property type="entry name" value="CheY-like"/>
    <property type="match status" value="2"/>
</dbReference>
<dbReference type="Pfam" id="PF00072">
    <property type="entry name" value="Response_reg"/>
    <property type="match status" value="1"/>
</dbReference>
<dbReference type="PANTHER" id="PTHR45339:SF5">
    <property type="entry name" value="HISTIDINE KINASE"/>
    <property type="match status" value="1"/>
</dbReference>
<keyword evidence="10" id="KW-0067">ATP-binding</keyword>
<keyword evidence="13 15" id="KW-0472">Membrane</keyword>
<proteinExistence type="predicted"/>
<dbReference type="AlphaFoldDB" id="A0A4Y6PVG5"/>
<dbReference type="Gene3D" id="1.10.287.130">
    <property type="match status" value="1"/>
</dbReference>
<evidence type="ECO:0000256" key="9">
    <source>
        <dbReference type="ARBA" id="ARBA00022777"/>
    </source>
</evidence>
<keyword evidence="5 14" id="KW-0597">Phosphoprotein</keyword>
<gene>
    <name evidence="19" type="ORF">FIV42_16235</name>
</gene>
<feature type="modified residue" description="4-aspartylphosphate" evidence="14">
    <location>
        <position position="836"/>
    </location>
</feature>
<evidence type="ECO:0000259" key="17">
    <source>
        <dbReference type="PROSITE" id="PS50110"/>
    </source>
</evidence>
<evidence type="ECO:0000313" key="19">
    <source>
        <dbReference type="EMBL" id="QDG52230.1"/>
    </source>
</evidence>
<keyword evidence="8" id="KW-0547">Nucleotide-binding</keyword>
<dbReference type="PROSITE" id="PS50109">
    <property type="entry name" value="HIS_KIN"/>
    <property type="match status" value="1"/>
</dbReference>
<dbReference type="Gene3D" id="3.30.450.20">
    <property type="entry name" value="PAS domain"/>
    <property type="match status" value="1"/>
</dbReference>
<dbReference type="InterPro" id="IPR036097">
    <property type="entry name" value="HisK_dim/P_sf"/>
</dbReference>